<dbReference type="Pfam" id="PF01979">
    <property type="entry name" value="Amidohydro_1"/>
    <property type="match status" value="1"/>
</dbReference>
<dbReference type="EMBL" id="JAFBEB010000001">
    <property type="protein sequence ID" value="MBM7588975.1"/>
    <property type="molecule type" value="Genomic_DNA"/>
</dbReference>
<keyword evidence="1" id="KW-0732">Signal</keyword>
<dbReference type="Gene3D" id="2.30.40.10">
    <property type="entry name" value="Urease, subunit C, domain 1"/>
    <property type="match status" value="1"/>
</dbReference>
<feature type="chain" id="PRO_5038371550" evidence="1">
    <location>
        <begin position="21"/>
        <end position="483"/>
    </location>
</feature>
<proteinExistence type="predicted"/>
<dbReference type="GO" id="GO:0016810">
    <property type="term" value="F:hydrolase activity, acting on carbon-nitrogen (but not peptide) bonds"/>
    <property type="evidence" value="ECO:0007669"/>
    <property type="project" value="InterPro"/>
</dbReference>
<evidence type="ECO:0000256" key="1">
    <source>
        <dbReference type="SAM" id="SignalP"/>
    </source>
</evidence>
<dbReference type="AlphaFoldDB" id="A0A939BNF7"/>
<dbReference type="InterPro" id="IPR011059">
    <property type="entry name" value="Metal-dep_hydrolase_composite"/>
</dbReference>
<comment type="caution">
    <text evidence="3">The sequence shown here is derived from an EMBL/GenBank/DDBJ whole genome shotgun (WGS) entry which is preliminary data.</text>
</comment>
<dbReference type="SUPFAM" id="SSF51556">
    <property type="entry name" value="Metallo-dependent hydrolases"/>
    <property type="match status" value="1"/>
</dbReference>
<dbReference type="RefSeq" id="WP_204516681.1">
    <property type="nucleotide sequence ID" value="NZ_BAABIN010000009.1"/>
</dbReference>
<evidence type="ECO:0000313" key="3">
    <source>
        <dbReference type="EMBL" id="MBM7588975.1"/>
    </source>
</evidence>
<gene>
    <name evidence="3" type="ORF">JOD01_000561</name>
</gene>
<dbReference type="PANTHER" id="PTHR43135">
    <property type="entry name" value="ALPHA-D-RIBOSE 1-METHYLPHOSPHONATE 5-TRIPHOSPHATE DIPHOSPHATASE"/>
    <property type="match status" value="1"/>
</dbReference>
<dbReference type="Gene3D" id="3.30.110.90">
    <property type="entry name" value="Amidohydrolase"/>
    <property type="match status" value="1"/>
</dbReference>
<feature type="signal peptide" evidence="1">
    <location>
        <begin position="1"/>
        <end position="20"/>
    </location>
</feature>
<dbReference type="Proteomes" id="UP000717624">
    <property type="component" value="Unassembled WGS sequence"/>
</dbReference>
<evidence type="ECO:0000259" key="2">
    <source>
        <dbReference type="Pfam" id="PF01979"/>
    </source>
</evidence>
<dbReference type="InterPro" id="IPR051781">
    <property type="entry name" value="Metallo-dep_Hydrolase"/>
</dbReference>
<dbReference type="Gene3D" id="1.20.58.520">
    <property type="entry name" value="Amidohydrolase"/>
    <property type="match status" value="1"/>
</dbReference>
<dbReference type="InterPro" id="IPR006680">
    <property type="entry name" value="Amidohydro-rel"/>
</dbReference>
<dbReference type="PANTHER" id="PTHR43135:SF3">
    <property type="entry name" value="ALPHA-D-RIBOSE 1-METHYLPHOSPHONATE 5-TRIPHOSPHATE DIPHOSPHATASE"/>
    <property type="match status" value="1"/>
</dbReference>
<dbReference type="SUPFAM" id="SSF51338">
    <property type="entry name" value="Composite domain of metallo-dependent hydrolases"/>
    <property type="match status" value="1"/>
</dbReference>
<organism evidence="3 4">
    <name type="scientific">Brevibacillus fulvus</name>
    <dbReference type="NCBI Taxonomy" id="1125967"/>
    <lineage>
        <taxon>Bacteria</taxon>
        <taxon>Bacillati</taxon>
        <taxon>Bacillota</taxon>
        <taxon>Bacilli</taxon>
        <taxon>Bacillales</taxon>
        <taxon>Paenibacillaceae</taxon>
        <taxon>Brevibacillus</taxon>
    </lineage>
</organism>
<dbReference type="InterPro" id="IPR032466">
    <property type="entry name" value="Metal_Hydrolase"/>
</dbReference>
<name>A0A939BNF7_9BACL</name>
<accession>A0A939BNF7</accession>
<sequence length="483" mass="52955">MKTKGLLTIALLFSSLVVLAPVCSAAADDASNPAPLAITHVTVVDVKNGALLPDQTVVMDNRRIVQVIPSGQIRLPQDTVVYDATGKFVIPGLWDMHVHLLDDEQIAFPYLLANGVTGIRDMGAPLEDVQRWRETLLDGTPAPHVFFAGPALDGARTLGDGSLMQVNLRSPEEARAEVDQLVQAGVDFIKVYTYLPDNVYKAIADEAKEQGIPFAGHVPFAVSAKTAAEMGQKSIEHLYGVLIASSSREAEIRKNYADHLSYIFAVDLEAAQSFDKAKAHALFETFANHDTHMVPTLVVYHNLLGPIDPALAQHVPTDIQKYWEDYQKQIKAKNPGAQLTQSVISQLYQIYPHLIDEMNRQGVPIMAGTDTLWHEKEPTPNLVFGFSLHDELELLVQAGLTPLEALQAATITPARFLGIENSSGSIEAGKWADLVLLDENPLVEIAHTRQIWSVISDGRYLDKQTLQGMLRTFPHPDVSGQTS</sequence>
<protein>
    <submittedName>
        <fullName evidence="3">Imidazolonepropionase-like amidohydrolase</fullName>
    </submittedName>
</protein>
<evidence type="ECO:0000313" key="4">
    <source>
        <dbReference type="Proteomes" id="UP000717624"/>
    </source>
</evidence>
<dbReference type="Gene3D" id="3.40.50.10910">
    <property type="entry name" value="Amidohydrolase"/>
    <property type="match status" value="1"/>
</dbReference>
<reference evidence="3" key="1">
    <citation type="submission" date="2021-01" db="EMBL/GenBank/DDBJ databases">
        <title>Genomic Encyclopedia of Type Strains, Phase IV (KMG-IV): sequencing the most valuable type-strain genomes for metagenomic binning, comparative biology and taxonomic classification.</title>
        <authorList>
            <person name="Goeker M."/>
        </authorList>
    </citation>
    <scope>NUCLEOTIDE SEQUENCE</scope>
    <source>
        <strain evidence="3">DSM 25523</strain>
    </source>
</reference>
<feature type="domain" description="Amidohydrolase-related" evidence="2">
    <location>
        <begin position="88"/>
        <end position="459"/>
    </location>
</feature>
<keyword evidence="4" id="KW-1185">Reference proteome</keyword>